<keyword evidence="10" id="KW-1185">Reference proteome</keyword>
<feature type="transmembrane region" description="Helical" evidence="7">
    <location>
        <begin position="227"/>
        <end position="247"/>
    </location>
</feature>
<evidence type="ECO:0000256" key="2">
    <source>
        <dbReference type="ARBA" id="ARBA00022448"/>
    </source>
</evidence>
<dbReference type="InterPro" id="IPR020846">
    <property type="entry name" value="MFS_dom"/>
</dbReference>
<evidence type="ECO:0000256" key="5">
    <source>
        <dbReference type="ARBA" id="ARBA00022989"/>
    </source>
</evidence>
<feature type="transmembrane region" description="Helical" evidence="7">
    <location>
        <begin position="165"/>
        <end position="184"/>
    </location>
</feature>
<evidence type="ECO:0000259" key="8">
    <source>
        <dbReference type="PROSITE" id="PS50850"/>
    </source>
</evidence>
<feature type="transmembrane region" description="Helical" evidence="7">
    <location>
        <begin position="268"/>
        <end position="289"/>
    </location>
</feature>
<keyword evidence="6 7" id="KW-0472">Membrane</keyword>
<proteinExistence type="predicted"/>
<feature type="transmembrane region" description="Helical" evidence="7">
    <location>
        <begin position="359"/>
        <end position="381"/>
    </location>
</feature>
<gene>
    <name evidence="9" type="ORF">ACFFNY_18470</name>
</gene>
<dbReference type="InterPro" id="IPR004638">
    <property type="entry name" value="EmrB-like"/>
</dbReference>
<feature type="transmembrane region" description="Helical" evidence="7">
    <location>
        <begin position="110"/>
        <end position="127"/>
    </location>
</feature>
<comment type="caution">
    <text evidence="9">The sequence shown here is derived from an EMBL/GenBank/DDBJ whole genome shotgun (WGS) entry which is preliminary data.</text>
</comment>
<feature type="transmembrane region" description="Helical" evidence="7">
    <location>
        <begin position="433"/>
        <end position="456"/>
    </location>
</feature>
<evidence type="ECO:0000256" key="4">
    <source>
        <dbReference type="ARBA" id="ARBA00022692"/>
    </source>
</evidence>
<feature type="transmembrane region" description="Helical" evidence="7">
    <location>
        <begin position="196"/>
        <end position="215"/>
    </location>
</feature>
<accession>A0ABV5VZ34</accession>
<feature type="transmembrane region" description="Helical" evidence="7">
    <location>
        <begin position="330"/>
        <end position="347"/>
    </location>
</feature>
<feature type="transmembrane region" description="Helical" evidence="7">
    <location>
        <begin position="12"/>
        <end position="33"/>
    </location>
</feature>
<protein>
    <submittedName>
        <fullName evidence="9">MDR family MFS transporter</fullName>
    </submittedName>
</protein>
<dbReference type="Proteomes" id="UP001589619">
    <property type="component" value="Unassembled WGS sequence"/>
</dbReference>
<dbReference type="RefSeq" id="WP_344901067.1">
    <property type="nucleotide sequence ID" value="NZ_BAAAYO010000001.1"/>
</dbReference>
<dbReference type="NCBIfam" id="TIGR00711">
    <property type="entry name" value="efflux_EmrB"/>
    <property type="match status" value="1"/>
</dbReference>
<dbReference type="EMBL" id="JBHMAG010000012">
    <property type="protein sequence ID" value="MFB9753556.1"/>
    <property type="molecule type" value="Genomic_DNA"/>
</dbReference>
<feature type="transmembrane region" description="Helical" evidence="7">
    <location>
        <begin position="77"/>
        <end position="98"/>
    </location>
</feature>
<evidence type="ECO:0000313" key="10">
    <source>
        <dbReference type="Proteomes" id="UP001589619"/>
    </source>
</evidence>
<organism evidence="9 10">
    <name type="scientific">Paenibacillus hodogayensis</name>
    <dbReference type="NCBI Taxonomy" id="279208"/>
    <lineage>
        <taxon>Bacteria</taxon>
        <taxon>Bacillati</taxon>
        <taxon>Bacillota</taxon>
        <taxon>Bacilli</taxon>
        <taxon>Bacillales</taxon>
        <taxon>Paenibacillaceae</taxon>
        <taxon>Paenibacillus</taxon>
    </lineage>
</organism>
<evidence type="ECO:0000256" key="3">
    <source>
        <dbReference type="ARBA" id="ARBA00022475"/>
    </source>
</evidence>
<reference evidence="9 10" key="1">
    <citation type="submission" date="2024-09" db="EMBL/GenBank/DDBJ databases">
        <authorList>
            <person name="Sun Q."/>
            <person name="Mori K."/>
        </authorList>
    </citation>
    <scope>NUCLEOTIDE SEQUENCE [LARGE SCALE GENOMIC DNA]</scope>
    <source>
        <strain evidence="9 10">JCM 12520</strain>
    </source>
</reference>
<dbReference type="PANTHER" id="PTHR42718">
    <property type="entry name" value="MAJOR FACILITATOR SUPERFAMILY MULTIDRUG TRANSPORTER MFSC"/>
    <property type="match status" value="1"/>
</dbReference>
<feature type="transmembrane region" description="Helical" evidence="7">
    <location>
        <begin position="139"/>
        <end position="159"/>
    </location>
</feature>
<dbReference type="PROSITE" id="PS50850">
    <property type="entry name" value="MFS"/>
    <property type="match status" value="1"/>
</dbReference>
<keyword evidence="2" id="KW-0813">Transport</keyword>
<dbReference type="PANTHER" id="PTHR42718:SF46">
    <property type="entry name" value="BLR6921 PROTEIN"/>
    <property type="match status" value="1"/>
</dbReference>
<name>A0ABV5VZ34_9BACL</name>
<dbReference type="Gene3D" id="1.20.1250.20">
    <property type="entry name" value="MFS general substrate transporter like domains"/>
    <property type="match status" value="1"/>
</dbReference>
<sequence>MSRRLDPKAVVSIVYVAAMFMAAMDATIVNVALRTISGDLGVAPAAAGSINIGYLVSLAVVIPVAGWLGDRWGTKRVFLLALGAFTAASALCGTAGSISELTLYRVLQGAGGGLLTPVGMAMLFRTFPPQERAKVSRTLVLPIAVAPALGPIVSGLLVDALSWRWIFYINLPIGAFALLFGLLYLREHAEPGAGRLDWAGFLLSAPGFALAVYALSEGAAHGWGSPVIVGAVAAGLLLLAALVFVELRVAQPMLNLRLLGDRLFRTMGLVSVCSAAGLLGMLYVFPLMYQEARQASALETGLTTFPEALGLMLASQLVPWSYQRFGPRRLVCAALLGAIVVFAALALSGQDSNPWGLRALMFGIGVTLGHAVGAVQVASFANVPPPSMGRASTLFTVQNRLGSALGVAVLAAVLSALGPAASGAAEAGPADLTAYRIALFGAAAFLLIGLSFALTIRDADAAATMRKRAPSRPADDAVPAAGK</sequence>
<feature type="transmembrane region" description="Helical" evidence="7">
    <location>
        <begin position="401"/>
        <end position="421"/>
    </location>
</feature>
<evidence type="ECO:0000256" key="1">
    <source>
        <dbReference type="ARBA" id="ARBA00004651"/>
    </source>
</evidence>
<dbReference type="Gene3D" id="1.20.1720.10">
    <property type="entry name" value="Multidrug resistance protein D"/>
    <property type="match status" value="1"/>
</dbReference>
<keyword evidence="4 7" id="KW-0812">Transmembrane</keyword>
<dbReference type="Pfam" id="PF07690">
    <property type="entry name" value="MFS_1"/>
    <property type="match status" value="1"/>
</dbReference>
<comment type="subcellular location">
    <subcellularLocation>
        <location evidence="1">Cell membrane</location>
        <topology evidence="1">Multi-pass membrane protein</topology>
    </subcellularLocation>
</comment>
<evidence type="ECO:0000313" key="9">
    <source>
        <dbReference type="EMBL" id="MFB9753556.1"/>
    </source>
</evidence>
<dbReference type="SUPFAM" id="SSF103473">
    <property type="entry name" value="MFS general substrate transporter"/>
    <property type="match status" value="1"/>
</dbReference>
<keyword evidence="5 7" id="KW-1133">Transmembrane helix</keyword>
<dbReference type="CDD" id="cd17503">
    <property type="entry name" value="MFS_LmrB_MDR_like"/>
    <property type="match status" value="1"/>
</dbReference>
<dbReference type="InterPro" id="IPR011701">
    <property type="entry name" value="MFS"/>
</dbReference>
<dbReference type="InterPro" id="IPR036259">
    <property type="entry name" value="MFS_trans_sf"/>
</dbReference>
<feature type="domain" description="Major facilitator superfamily (MFS) profile" evidence="8">
    <location>
        <begin position="11"/>
        <end position="461"/>
    </location>
</feature>
<evidence type="ECO:0000256" key="7">
    <source>
        <dbReference type="SAM" id="Phobius"/>
    </source>
</evidence>
<evidence type="ECO:0000256" key="6">
    <source>
        <dbReference type="ARBA" id="ARBA00023136"/>
    </source>
</evidence>
<keyword evidence="3" id="KW-1003">Cell membrane</keyword>
<feature type="transmembrane region" description="Helical" evidence="7">
    <location>
        <begin position="45"/>
        <end position="65"/>
    </location>
</feature>